<evidence type="ECO:0000259" key="6">
    <source>
        <dbReference type="Pfam" id="PF04932"/>
    </source>
</evidence>
<gene>
    <name evidence="7" type="ORF">A2682_04020</name>
</gene>
<dbReference type="Pfam" id="PF04932">
    <property type="entry name" value="Wzy_C"/>
    <property type="match status" value="1"/>
</dbReference>
<dbReference type="PANTHER" id="PTHR37422:SF13">
    <property type="entry name" value="LIPOPOLYSACCHARIDE BIOSYNTHESIS PROTEIN PA4999-RELATED"/>
    <property type="match status" value="1"/>
</dbReference>
<feature type="transmembrane region" description="Helical" evidence="5">
    <location>
        <begin position="453"/>
        <end position="473"/>
    </location>
</feature>
<name>A0A1G2PJL0_TERXR</name>
<feature type="transmembrane region" description="Helical" evidence="5">
    <location>
        <begin position="242"/>
        <end position="261"/>
    </location>
</feature>
<organism evidence="7 8">
    <name type="scientific">Terrybacteria sp. (strain RIFCSPHIGHO2_01_FULL_58_15)</name>
    <dbReference type="NCBI Taxonomy" id="1802363"/>
    <lineage>
        <taxon>Bacteria</taxon>
        <taxon>Candidatus Terryibacteriota</taxon>
    </lineage>
</organism>
<feature type="transmembrane region" description="Helical" evidence="5">
    <location>
        <begin position="421"/>
        <end position="441"/>
    </location>
</feature>
<dbReference type="InterPro" id="IPR007016">
    <property type="entry name" value="O-antigen_ligase-rel_domated"/>
</dbReference>
<feature type="transmembrane region" description="Helical" evidence="5">
    <location>
        <begin position="106"/>
        <end position="128"/>
    </location>
</feature>
<feature type="transmembrane region" description="Helical" evidence="5">
    <location>
        <begin position="134"/>
        <end position="155"/>
    </location>
</feature>
<dbReference type="Proteomes" id="UP000178690">
    <property type="component" value="Unassembled WGS sequence"/>
</dbReference>
<feature type="transmembrane region" description="Helical" evidence="5">
    <location>
        <begin position="34"/>
        <end position="59"/>
    </location>
</feature>
<feature type="transmembrane region" description="Helical" evidence="5">
    <location>
        <begin position="485"/>
        <end position="502"/>
    </location>
</feature>
<keyword evidence="3 5" id="KW-1133">Transmembrane helix</keyword>
<evidence type="ECO:0000256" key="4">
    <source>
        <dbReference type="ARBA" id="ARBA00023136"/>
    </source>
</evidence>
<feature type="transmembrane region" description="Helical" evidence="5">
    <location>
        <begin position="320"/>
        <end position="338"/>
    </location>
</feature>
<evidence type="ECO:0000256" key="5">
    <source>
        <dbReference type="SAM" id="Phobius"/>
    </source>
</evidence>
<proteinExistence type="predicted"/>
<evidence type="ECO:0000313" key="7">
    <source>
        <dbReference type="EMBL" id="OHA48453.1"/>
    </source>
</evidence>
<evidence type="ECO:0000256" key="1">
    <source>
        <dbReference type="ARBA" id="ARBA00004141"/>
    </source>
</evidence>
<keyword evidence="2 5" id="KW-0812">Transmembrane</keyword>
<feature type="transmembrane region" description="Helical" evidence="5">
    <location>
        <begin position="65"/>
        <end position="85"/>
    </location>
</feature>
<reference evidence="7 8" key="1">
    <citation type="journal article" date="2016" name="Nat. Commun.">
        <title>Thousands of microbial genomes shed light on interconnected biogeochemical processes in an aquifer system.</title>
        <authorList>
            <person name="Anantharaman K."/>
            <person name="Brown C.T."/>
            <person name="Hug L.A."/>
            <person name="Sharon I."/>
            <person name="Castelle C.J."/>
            <person name="Probst A.J."/>
            <person name="Thomas B.C."/>
            <person name="Singh A."/>
            <person name="Wilkins M.J."/>
            <person name="Karaoz U."/>
            <person name="Brodie E.L."/>
            <person name="Williams K.H."/>
            <person name="Hubbard S.S."/>
            <person name="Banfield J.F."/>
        </authorList>
    </citation>
    <scope>NUCLEOTIDE SEQUENCE [LARGE SCALE GENOMIC DNA]</scope>
    <source>
        <strain evidence="8">RIFCSPHIGHO2_01_FULL_58_15</strain>
    </source>
</reference>
<dbReference type="InterPro" id="IPR051533">
    <property type="entry name" value="WaaL-like"/>
</dbReference>
<evidence type="ECO:0000256" key="2">
    <source>
        <dbReference type="ARBA" id="ARBA00022692"/>
    </source>
</evidence>
<evidence type="ECO:0000313" key="8">
    <source>
        <dbReference type="Proteomes" id="UP000178690"/>
    </source>
</evidence>
<dbReference type="EMBL" id="MHST01000020">
    <property type="protein sequence ID" value="OHA48453.1"/>
    <property type="molecule type" value="Genomic_DNA"/>
</dbReference>
<feature type="domain" description="O-antigen ligase-related" evidence="6">
    <location>
        <begin position="273"/>
        <end position="432"/>
    </location>
</feature>
<keyword evidence="4 5" id="KW-0472">Membrane</keyword>
<comment type="caution">
    <text evidence="7">The sequence shown here is derived from an EMBL/GenBank/DDBJ whole genome shotgun (WGS) entry which is preliminary data.</text>
</comment>
<protein>
    <recommendedName>
        <fullName evidence="6">O-antigen ligase-related domain-containing protein</fullName>
    </recommendedName>
</protein>
<evidence type="ECO:0000256" key="3">
    <source>
        <dbReference type="ARBA" id="ARBA00022989"/>
    </source>
</evidence>
<dbReference type="GO" id="GO:0016020">
    <property type="term" value="C:membrane"/>
    <property type="evidence" value="ECO:0007669"/>
    <property type="project" value="UniProtKB-SubCell"/>
</dbReference>
<feature type="transmembrane region" description="Helical" evidence="5">
    <location>
        <begin position="6"/>
        <end position="27"/>
    </location>
</feature>
<sequence length="510" mass="55867">MKQILQSPWLPITILALADLGMIGGLLPRTTSFLLAFIAIAYILTAPRSSTVFFVLASLPLAPALPIPGFDTFALWRPLVLAYALREAAAHRAFLRTPFKKLCRLILPYEWLGLAIFALAGLSLPFALDPTAGLRKLVFLANAALLYIVLRGLLWETPTLRASVLRGLLAALGILLLVGAAQYITTAFVSLFDFWQGWALDAIPVFYGEELGNVLSASNTWFSYYADAPPTLRMFSLLPDSHSFGLLMVLGFLLAAAPFVVSKENSRWRDRWLILVFGLAIFLSGSRGLWISAVPAALAAFACAAWWQRHRLPQRALGRTVMGIFALFFLLFPFASAISSRAQGVGAEDTRANLAFERAKSIFDLEELSNRSRIGIWLTGLKSVAGHPLLGVGFGNTAVALDEDVAAARRGASAHNLYLDFSVELGVLGGLLSVAFFLALLQRFGLPWLRNASLQYFHTFSLLFALGIVWIAAYNLVDVVLLNDRALLVFLAILALVASPSYRQNHENRV</sequence>
<dbReference type="STRING" id="1802363.A2682_04020"/>
<comment type="subcellular location">
    <subcellularLocation>
        <location evidence="1">Membrane</location>
        <topology evidence="1">Multi-pass membrane protein</topology>
    </subcellularLocation>
</comment>
<dbReference type="PANTHER" id="PTHR37422">
    <property type="entry name" value="TEICHURONIC ACID BIOSYNTHESIS PROTEIN TUAE"/>
    <property type="match status" value="1"/>
</dbReference>
<feature type="transmembrane region" description="Helical" evidence="5">
    <location>
        <begin position="167"/>
        <end position="192"/>
    </location>
</feature>
<accession>A0A1G2PJL0</accession>
<dbReference type="AlphaFoldDB" id="A0A1G2PJL0"/>